<accession>A0A5M3MET9</accession>
<comment type="caution">
    <text evidence="2">The sequence shown here is derived from an EMBL/GenBank/DDBJ whole genome shotgun (WGS) entry which is preliminary data.</text>
</comment>
<organism evidence="2 3">
    <name type="scientific">Coniophora puteana (strain RWD-64-598)</name>
    <name type="common">Brown rot fungus</name>
    <dbReference type="NCBI Taxonomy" id="741705"/>
    <lineage>
        <taxon>Eukaryota</taxon>
        <taxon>Fungi</taxon>
        <taxon>Dikarya</taxon>
        <taxon>Basidiomycota</taxon>
        <taxon>Agaricomycotina</taxon>
        <taxon>Agaricomycetes</taxon>
        <taxon>Agaricomycetidae</taxon>
        <taxon>Boletales</taxon>
        <taxon>Coniophorineae</taxon>
        <taxon>Coniophoraceae</taxon>
        <taxon>Coniophora</taxon>
    </lineage>
</organism>
<dbReference type="OrthoDB" id="3251367at2759"/>
<name>A0A5M3MET9_CONPW</name>
<dbReference type="EMBL" id="JH711584">
    <property type="protein sequence ID" value="EIW77314.1"/>
    <property type="molecule type" value="Genomic_DNA"/>
</dbReference>
<reference evidence="3" key="1">
    <citation type="journal article" date="2012" name="Science">
        <title>The Paleozoic origin of enzymatic lignin decomposition reconstructed from 31 fungal genomes.</title>
        <authorList>
            <person name="Floudas D."/>
            <person name="Binder M."/>
            <person name="Riley R."/>
            <person name="Barry K."/>
            <person name="Blanchette R.A."/>
            <person name="Henrissat B."/>
            <person name="Martinez A.T."/>
            <person name="Otillar R."/>
            <person name="Spatafora J.W."/>
            <person name="Yadav J.S."/>
            <person name="Aerts A."/>
            <person name="Benoit I."/>
            <person name="Boyd A."/>
            <person name="Carlson A."/>
            <person name="Copeland A."/>
            <person name="Coutinho P.M."/>
            <person name="de Vries R.P."/>
            <person name="Ferreira P."/>
            <person name="Findley K."/>
            <person name="Foster B."/>
            <person name="Gaskell J."/>
            <person name="Glotzer D."/>
            <person name="Gorecki P."/>
            <person name="Heitman J."/>
            <person name="Hesse C."/>
            <person name="Hori C."/>
            <person name="Igarashi K."/>
            <person name="Jurgens J.A."/>
            <person name="Kallen N."/>
            <person name="Kersten P."/>
            <person name="Kohler A."/>
            <person name="Kuees U."/>
            <person name="Kumar T.K.A."/>
            <person name="Kuo A."/>
            <person name="LaButti K."/>
            <person name="Larrondo L.F."/>
            <person name="Lindquist E."/>
            <person name="Ling A."/>
            <person name="Lombard V."/>
            <person name="Lucas S."/>
            <person name="Lundell T."/>
            <person name="Martin R."/>
            <person name="McLaughlin D.J."/>
            <person name="Morgenstern I."/>
            <person name="Morin E."/>
            <person name="Murat C."/>
            <person name="Nagy L.G."/>
            <person name="Nolan M."/>
            <person name="Ohm R.A."/>
            <person name="Patyshakuliyeva A."/>
            <person name="Rokas A."/>
            <person name="Ruiz-Duenas F.J."/>
            <person name="Sabat G."/>
            <person name="Salamov A."/>
            <person name="Samejima M."/>
            <person name="Schmutz J."/>
            <person name="Slot J.C."/>
            <person name="St John F."/>
            <person name="Stenlid J."/>
            <person name="Sun H."/>
            <person name="Sun S."/>
            <person name="Syed K."/>
            <person name="Tsang A."/>
            <person name="Wiebenga A."/>
            <person name="Young D."/>
            <person name="Pisabarro A."/>
            <person name="Eastwood D.C."/>
            <person name="Martin F."/>
            <person name="Cullen D."/>
            <person name="Grigoriev I.V."/>
            <person name="Hibbett D.S."/>
        </authorList>
    </citation>
    <scope>NUCLEOTIDE SEQUENCE [LARGE SCALE GENOMIC DNA]</scope>
    <source>
        <strain evidence="3">RWD-64-598 SS2</strain>
    </source>
</reference>
<feature type="transmembrane region" description="Helical" evidence="1">
    <location>
        <begin position="119"/>
        <end position="140"/>
    </location>
</feature>
<dbReference type="RefSeq" id="XP_007772706.1">
    <property type="nucleotide sequence ID" value="XM_007774516.1"/>
</dbReference>
<dbReference type="AlphaFoldDB" id="A0A5M3MET9"/>
<protein>
    <submittedName>
        <fullName evidence="2">Uncharacterized protein</fullName>
    </submittedName>
</protein>
<keyword evidence="1" id="KW-0472">Membrane</keyword>
<dbReference type="Proteomes" id="UP000053558">
    <property type="component" value="Unassembled WGS sequence"/>
</dbReference>
<keyword evidence="1" id="KW-0812">Transmembrane</keyword>
<dbReference type="GeneID" id="19203785"/>
<keyword evidence="3" id="KW-1185">Reference proteome</keyword>
<gene>
    <name evidence="2" type="ORF">CONPUDRAFT_157565</name>
</gene>
<evidence type="ECO:0000313" key="3">
    <source>
        <dbReference type="Proteomes" id="UP000053558"/>
    </source>
</evidence>
<keyword evidence="1" id="KW-1133">Transmembrane helix</keyword>
<evidence type="ECO:0000256" key="1">
    <source>
        <dbReference type="SAM" id="Phobius"/>
    </source>
</evidence>
<evidence type="ECO:0000313" key="2">
    <source>
        <dbReference type="EMBL" id="EIW77314.1"/>
    </source>
</evidence>
<dbReference type="KEGG" id="cput:CONPUDRAFT_157565"/>
<feature type="transmembrane region" description="Helical" evidence="1">
    <location>
        <begin position="161"/>
        <end position="184"/>
    </location>
</feature>
<feature type="transmembrane region" description="Helical" evidence="1">
    <location>
        <begin position="89"/>
        <end position="113"/>
    </location>
</feature>
<sequence>MSSTHSICFATGDKVHIGPPRDEKAPPLVSNVEKPLPYAIGPDELEAQFQGHNQTHLGDNRVRSPSQASHFDRPYVQAEYANVKRPRKVAVWLFWFGFMCPILWVAGGIMFFAHRKRPATVNIAVAPIGLGGAVDQIYAVHKHDIAQTWRYYKAERKWQKCCAWAVVVGAVVSGIISGVVIGLANQGWV</sequence>
<proteinExistence type="predicted"/>